<dbReference type="PRINTS" id="PR00505">
    <property type="entry name" value="D12N6MTFRASE"/>
</dbReference>
<dbReference type="InterPro" id="IPR002052">
    <property type="entry name" value="DNA_methylase_N6_adenine_CS"/>
</dbReference>
<name>A0AA90PY82_9HELI</name>
<dbReference type="GO" id="GO:0032259">
    <property type="term" value="P:methylation"/>
    <property type="evidence" value="ECO:0007669"/>
    <property type="project" value="UniProtKB-KW"/>
</dbReference>
<proteinExistence type="predicted"/>
<keyword evidence="3" id="KW-0808">Transferase</keyword>
<evidence type="ECO:0000256" key="4">
    <source>
        <dbReference type="ARBA" id="ARBA00022691"/>
    </source>
</evidence>
<dbReference type="PROSITE" id="PS00092">
    <property type="entry name" value="N6_MTASE"/>
    <property type="match status" value="1"/>
</dbReference>
<evidence type="ECO:0000313" key="7">
    <source>
        <dbReference type="EMBL" id="MDP2538743.1"/>
    </source>
</evidence>
<dbReference type="AlphaFoldDB" id="A0AA90PY82"/>
<dbReference type="Gene3D" id="3.40.50.150">
    <property type="entry name" value="Vaccinia Virus protein VP39"/>
    <property type="match status" value="1"/>
</dbReference>
<dbReference type="InterPro" id="IPR012327">
    <property type="entry name" value="MeTrfase_D12"/>
</dbReference>
<evidence type="ECO:0000256" key="5">
    <source>
        <dbReference type="ARBA" id="ARBA00047942"/>
    </source>
</evidence>
<dbReference type="EMBL" id="JAUYZK010000003">
    <property type="protein sequence ID" value="MDP2538743.1"/>
    <property type="molecule type" value="Genomic_DNA"/>
</dbReference>
<dbReference type="Proteomes" id="UP001177258">
    <property type="component" value="Unassembled WGS sequence"/>
</dbReference>
<dbReference type="GO" id="GO:0003676">
    <property type="term" value="F:nucleic acid binding"/>
    <property type="evidence" value="ECO:0007669"/>
    <property type="project" value="InterPro"/>
</dbReference>
<dbReference type="SUPFAM" id="SSF53335">
    <property type="entry name" value="S-adenosyl-L-methionine-dependent methyltransferases"/>
    <property type="match status" value="1"/>
</dbReference>
<evidence type="ECO:0000256" key="1">
    <source>
        <dbReference type="ARBA" id="ARBA00011900"/>
    </source>
</evidence>
<dbReference type="EC" id="2.1.1.72" evidence="1"/>
<keyword evidence="9" id="KW-1185">Reference proteome</keyword>
<evidence type="ECO:0000256" key="3">
    <source>
        <dbReference type="ARBA" id="ARBA00022679"/>
    </source>
</evidence>
<protein>
    <recommendedName>
        <fullName evidence="1">site-specific DNA-methyltransferase (adenine-specific)</fullName>
        <ecNumber evidence="1">2.1.1.72</ecNumber>
    </recommendedName>
</protein>
<dbReference type="GO" id="GO:0009307">
    <property type="term" value="P:DNA restriction-modification system"/>
    <property type="evidence" value="ECO:0007669"/>
    <property type="project" value="InterPro"/>
</dbReference>
<comment type="caution">
    <text evidence="7">The sequence shown here is derived from an EMBL/GenBank/DDBJ whole genome shotgun (WGS) entry which is preliminary data.</text>
</comment>
<dbReference type="EMBL" id="JAUPEV010000005">
    <property type="protein sequence ID" value="MDO7253131.1"/>
    <property type="molecule type" value="Genomic_DNA"/>
</dbReference>
<evidence type="ECO:0000256" key="2">
    <source>
        <dbReference type="ARBA" id="ARBA00022603"/>
    </source>
</evidence>
<comment type="catalytic activity">
    <reaction evidence="5">
        <text>a 2'-deoxyadenosine in DNA + S-adenosyl-L-methionine = an N(6)-methyl-2'-deoxyadenosine in DNA + S-adenosyl-L-homocysteine + H(+)</text>
        <dbReference type="Rhea" id="RHEA:15197"/>
        <dbReference type="Rhea" id="RHEA-COMP:12418"/>
        <dbReference type="Rhea" id="RHEA-COMP:12419"/>
        <dbReference type="ChEBI" id="CHEBI:15378"/>
        <dbReference type="ChEBI" id="CHEBI:57856"/>
        <dbReference type="ChEBI" id="CHEBI:59789"/>
        <dbReference type="ChEBI" id="CHEBI:90615"/>
        <dbReference type="ChEBI" id="CHEBI:90616"/>
        <dbReference type="EC" id="2.1.1.72"/>
    </reaction>
</comment>
<organism evidence="7 8">
    <name type="scientific">Helicobacter cappadocius</name>
    <dbReference type="NCBI Taxonomy" id="3063998"/>
    <lineage>
        <taxon>Bacteria</taxon>
        <taxon>Pseudomonadati</taxon>
        <taxon>Campylobacterota</taxon>
        <taxon>Epsilonproteobacteria</taxon>
        <taxon>Campylobacterales</taxon>
        <taxon>Helicobacteraceae</taxon>
        <taxon>Helicobacter</taxon>
    </lineage>
</organism>
<evidence type="ECO:0000313" key="6">
    <source>
        <dbReference type="EMBL" id="MDO7253131.1"/>
    </source>
</evidence>
<evidence type="ECO:0000313" key="9">
    <source>
        <dbReference type="Proteomes" id="UP001240777"/>
    </source>
</evidence>
<reference evidence="7 9" key="1">
    <citation type="submission" date="2023-07" db="EMBL/GenBank/DDBJ databases">
        <title>Unpublished Manusciprt.</title>
        <authorList>
            <person name="Aydin F."/>
            <person name="Tarhane S."/>
            <person name="Saticioglu I.B."/>
            <person name="Karakaya E."/>
            <person name="Abay S."/>
            <person name="Guran O."/>
            <person name="Bozkurt E."/>
            <person name="Uzum N."/>
            <person name="Olgun K."/>
            <person name="Jablonski D."/>
        </authorList>
    </citation>
    <scope>NUCLEOTIDE SEQUENCE</scope>
    <source>
        <strain evidence="9">faydin-H75</strain>
        <strain evidence="7">Faydin-H76</strain>
    </source>
</reference>
<dbReference type="GO" id="GO:0009007">
    <property type="term" value="F:site-specific DNA-methyltransferase (adenine-specific) activity"/>
    <property type="evidence" value="ECO:0007669"/>
    <property type="project" value="UniProtKB-EC"/>
</dbReference>
<dbReference type="RefSeq" id="WP_305516973.1">
    <property type="nucleotide sequence ID" value="NZ_JAUPEV010000005.1"/>
</dbReference>
<keyword evidence="4" id="KW-0949">S-adenosyl-L-methionine</keyword>
<evidence type="ECO:0000313" key="8">
    <source>
        <dbReference type="Proteomes" id="UP001177258"/>
    </source>
</evidence>
<reference evidence="6" key="2">
    <citation type="submission" date="2023-07" db="EMBL/GenBank/DDBJ databases">
        <authorList>
            <person name="Aydin F."/>
            <person name="Tarhane S."/>
            <person name="Saticioglu I.B."/>
            <person name="Karakaya E."/>
            <person name="Abay S."/>
            <person name="Guran O."/>
            <person name="Bozkurt E."/>
            <person name="Uzum N."/>
            <person name="Olgun K."/>
            <person name="Jablonski D."/>
        </authorList>
    </citation>
    <scope>NUCLEOTIDE SEQUENCE</scope>
    <source>
        <strain evidence="6">Faydin-H75</strain>
    </source>
</reference>
<dbReference type="InterPro" id="IPR029063">
    <property type="entry name" value="SAM-dependent_MTases_sf"/>
</dbReference>
<accession>A0AA90PY82</accession>
<sequence length="351" mass="40658">MNYIGAKFKLREFLYSNINDTLQKDSYKPLNGCIFCDLFAGTGIVGRFFKNKVKEVIANDREYYSFVLNQNYIANNEPIFKAKDLFEELNSDELTPLIEGKIYQNYCLGEERFNPSNFQKPDSNSHKRQYFSDYNGAKIDAIVSKIKKWKQEDKINTNTYYYLLASLLESADKVANTASVYGAYLKYLKKSASKNIILSPATFEITPNIHKVYQKDSNELIKEIKGDILYLDPPYNAREYGANYHLLNTIALYDDFIPRGKTGLRDYQTSSFCKKNQVASALEDIIKNAEFNYIFLSYNDEGLLSLEEIKSIFSKYGRYNAISQPYQRFKADSSRIHKQNSTIEYLHVLSK</sequence>
<dbReference type="Proteomes" id="UP001240777">
    <property type="component" value="Unassembled WGS sequence"/>
</dbReference>
<dbReference type="Pfam" id="PF02086">
    <property type="entry name" value="MethyltransfD12"/>
    <property type="match status" value="1"/>
</dbReference>
<gene>
    <name evidence="6" type="ORF">Q5I04_04305</name>
    <name evidence="7" type="ORF">Q5I06_02960</name>
</gene>
<reference evidence="6 8" key="3">
    <citation type="journal article" date="2024" name="Syst. Appl. Microbiol.">
        <title>Helicobacter cappadocius sp. nov., from lizards: The first psychrotrophic Helicobacter species.</title>
        <authorList>
            <person name="Aydin F."/>
            <person name="Tarhane S."/>
            <person name="Karakaya E."/>
            <person name="Abay S."/>
            <person name="Kayman T."/>
            <person name="Guran O."/>
            <person name="Bozkurt E."/>
            <person name="Uzum N."/>
            <person name="Avci A."/>
            <person name="Olgun K."/>
            <person name="Jablonski D."/>
            <person name="Guran C."/>
            <person name="Burcin Saticioglu I."/>
        </authorList>
    </citation>
    <scope>NUCLEOTIDE SEQUENCE [LARGE SCALE GENOMIC DNA]</scope>
    <source>
        <strain evidence="6">Faydin-H75</strain>
        <strain evidence="8">faydin-H76</strain>
    </source>
</reference>
<keyword evidence="2 7" id="KW-0489">Methyltransferase</keyword>